<dbReference type="Proteomes" id="UP000037035">
    <property type="component" value="Unassembled WGS sequence"/>
</dbReference>
<accession>A0A0L6V6U8</accession>
<comment type="caution">
    <text evidence="1">The sequence shown here is derived from an EMBL/GenBank/DDBJ whole genome shotgun (WGS) entry which is preliminary data.</text>
</comment>
<name>A0A0L6V6U8_9BASI</name>
<evidence type="ECO:0000313" key="2">
    <source>
        <dbReference type="Proteomes" id="UP000037035"/>
    </source>
</evidence>
<keyword evidence="2" id="KW-1185">Reference proteome</keyword>
<reference evidence="1 2" key="1">
    <citation type="submission" date="2015-08" db="EMBL/GenBank/DDBJ databases">
        <title>Next Generation Sequencing and Analysis of the Genome of Puccinia sorghi L Schw, the Causal Agent of Maize Common Rust.</title>
        <authorList>
            <person name="Rochi L."/>
            <person name="Burguener G."/>
            <person name="Darino M."/>
            <person name="Turjanski A."/>
            <person name="Kreff E."/>
            <person name="Dieguez M.J."/>
            <person name="Sacco F."/>
        </authorList>
    </citation>
    <scope>NUCLEOTIDE SEQUENCE [LARGE SCALE GENOMIC DNA]</scope>
    <source>
        <strain evidence="1 2">RO10H11247</strain>
    </source>
</reference>
<dbReference type="VEuPathDB" id="FungiDB:VP01_2448g2"/>
<proteinExistence type="predicted"/>
<organism evidence="1 2">
    <name type="scientific">Puccinia sorghi</name>
    <dbReference type="NCBI Taxonomy" id="27349"/>
    <lineage>
        <taxon>Eukaryota</taxon>
        <taxon>Fungi</taxon>
        <taxon>Dikarya</taxon>
        <taxon>Basidiomycota</taxon>
        <taxon>Pucciniomycotina</taxon>
        <taxon>Pucciniomycetes</taxon>
        <taxon>Pucciniales</taxon>
        <taxon>Pucciniaceae</taxon>
        <taxon>Puccinia</taxon>
    </lineage>
</organism>
<evidence type="ECO:0000313" key="1">
    <source>
        <dbReference type="EMBL" id="KNZ56267.1"/>
    </source>
</evidence>
<protein>
    <submittedName>
        <fullName evidence="1">Putative signal peptide protein</fullName>
    </submittedName>
</protein>
<sequence length="604" mass="69052">MVFLSVLPLSKALRNLPSDPPHNPANYIVSWNSLKSLLCYNVSPTGIVNNVIPNFTACTFLHCHQIGILHSPRPEINTIVGDKAPLKLPVALFVRLKILEIEPCTRWEAAPRFQRKKFMVGQGTYHPAGNTNSNHADSGFTSQVTSEMGPKIIYLFLNQQKFGIYYSFCEKDCIPESKILVRVSDNKPTGCRILLKAIIFLRCSRRPALMSQVLVSSIFQNESIGYRSSELNPKTIRLEEKLLRQFINLSISFIAGKMGLASSIQPIINDLVCKSLHIIKILLIIVSLSNTSEDPKGFIMAKYLAPCNLPELFWNDFPPEEELKSDKGMFEDEEERDGSKMYNLGLKKVTNRAMAIGKDKKVQELIYAKECTGSKMRLRLRRGLKHRRNNRGNQAVSVIRPTQRTKGAFGWREHTRESSKMRGRELRSVLKITDSSSKRDGSKMYNLGSRKEEEKRMKKVQELIYAKECTSSKMRLRQRRGRPKQLIDPFKYPRVFRRIGIVSKTTEKGRTYRDEFCCVNFEVPLHESQNPKSRFAFDLTNVELSLRVPLSSICKRPLLKHLSPSTFTPLLSKSIRIFIHISSCLFSLNYRIMWCMSGEMLCGG</sequence>
<gene>
    <name evidence="1" type="ORF">VP01_2448g2</name>
</gene>
<dbReference type="EMBL" id="LAVV01007334">
    <property type="protein sequence ID" value="KNZ56267.1"/>
    <property type="molecule type" value="Genomic_DNA"/>
</dbReference>
<dbReference type="AlphaFoldDB" id="A0A0L6V6U8"/>